<dbReference type="EMBL" id="JAQLOI010000003">
    <property type="protein sequence ID" value="MDB1125116.1"/>
    <property type="molecule type" value="Genomic_DNA"/>
</dbReference>
<proteinExistence type="predicted"/>
<dbReference type="Proteomes" id="UP001210678">
    <property type="component" value="Unassembled WGS sequence"/>
</dbReference>
<keyword evidence="1" id="KW-1133">Transmembrane helix</keyword>
<reference evidence="2 3" key="1">
    <citation type="submission" date="2023-01" db="EMBL/GenBank/DDBJ databases">
        <title>Vibrio sp. KJ40-1 sp.nov, isolated from marine algae.</title>
        <authorList>
            <person name="Butt M."/>
            <person name="Kim J.M.J."/>
            <person name="Jeon C.O.C."/>
        </authorList>
    </citation>
    <scope>NUCLEOTIDE SEQUENCE [LARGE SCALE GENOMIC DNA]</scope>
    <source>
        <strain evidence="2 3">KJ40-1</strain>
    </source>
</reference>
<evidence type="ECO:0000256" key="1">
    <source>
        <dbReference type="SAM" id="Phobius"/>
    </source>
</evidence>
<comment type="caution">
    <text evidence="2">The sequence shown here is derived from an EMBL/GenBank/DDBJ whole genome shotgun (WGS) entry which is preliminary data.</text>
</comment>
<name>A0ABT4YU90_9VIBR</name>
<sequence>MLLINHYWKVLLELMMLFGVMVFAMVTVQQFSGSTTVTLESVWTLALLAGAVGFRFESFINFHKLDERSMSINYFISSVLADITLITLLIKFTPGGEQFAGKGWAILGVYTILKMAFYVVMHFISLNNARIINVALKKGRSEL</sequence>
<organism evidence="2 3">
    <name type="scientific">Vibrio algarum</name>
    <dbReference type="NCBI Taxonomy" id="3020714"/>
    <lineage>
        <taxon>Bacteria</taxon>
        <taxon>Pseudomonadati</taxon>
        <taxon>Pseudomonadota</taxon>
        <taxon>Gammaproteobacteria</taxon>
        <taxon>Vibrionales</taxon>
        <taxon>Vibrionaceae</taxon>
        <taxon>Vibrio</taxon>
    </lineage>
</organism>
<keyword evidence="3" id="KW-1185">Reference proteome</keyword>
<feature type="transmembrane region" description="Helical" evidence="1">
    <location>
        <begin position="104"/>
        <end position="124"/>
    </location>
</feature>
<feature type="transmembrane region" description="Helical" evidence="1">
    <location>
        <begin position="7"/>
        <end position="29"/>
    </location>
</feature>
<gene>
    <name evidence="2" type="ORF">PGX00_16300</name>
</gene>
<protein>
    <submittedName>
        <fullName evidence="2">Uncharacterized protein</fullName>
    </submittedName>
</protein>
<accession>A0ABT4YU90</accession>
<evidence type="ECO:0000313" key="2">
    <source>
        <dbReference type="EMBL" id="MDB1125116.1"/>
    </source>
</evidence>
<keyword evidence="1" id="KW-0812">Transmembrane</keyword>
<dbReference type="RefSeq" id="WP_272138526.1">
    <property type="nucleotide sequence ID" value="NZ_JAQLOI010000003.1"/>
</dbReference>
<feature type="transmembrane region" description="Helical" evidence="1">
    <location>
        <begin position="72"/>
        <end position="92"/>
    </location>
</feature>
<feature type="transmembrane region" description="Helical" evidence="1">
    <location>
        <begin position="41"/>
        <end position="60"/>
    </location>
</feature>
<keyword evidence="1" id="KW-0472">Membrane</keyword>
<evidence type="ECO:0000313" key="3">
    <source>
        <dbReference type="Proteomes" id="UP001210678"/>
    </source>
</evidence>